<protein>
    <submittedName>
        <fullName evidence="2">Uncharacterized conserved protein, circularly permuted ATPgrasp superfamily</fullName>
    </submittedName>
</protein>
<dbReference type="Gene3D" id="3.30.1490.270">
    <property type="match status" value="1"/>
</dbReference>
<evidence type="ECO:0000259" key="1">
    <source>
        <dbReference type="Pfam" id="PF14403"/>
    </source>
</evidence>
<gene>
    <name evidence="2" type="ORF">SAMN05421831_1126</name>
</gene>
<evidence type="ECO:0000313" key="3">
    <source>
        <dbReference type="Proteomes" id="UP000242999"/>
    </source>
</evidence>
<dbReference type="Proteomes" id="UP000242999">
    <property type="component" value="Unassembled WGS sequence"/>
</dbReference>
<dbReference type="PANTHER" id="PTHR34595">
    <property type="entry name" value="BLR5612 PROTEIN"/>
    <property type="match status" value="1"/>
</dbReference>
<dbReference type="InterPro" id="IPR025841">
    <property type="entry name" value="CP_ATPgrasp_2"/>
</dbReference>
<dbReference type="RefSeq" id="WP_093311467.1">
    <property type="nucleotide sequence ID" value="NZ_FNYH01000012.1"/>
</dbReference>
<name>A0A1H6TSW2_9GAMM</name>
<dbReference type="PANTHER" id="PTHR34595:SF7">
    <property type="entry name" value="SLL1039 PROTEIN"/>
    <property type="match status" value="1"/>
</dbReference>
<proteinExistence type="predicted"/>
<dbReference type="AlphaFoldDB" id="A0A1H6TSW2"/>
<dbReference type="InterPro" id="IPR051680">
    <property type="entry name" value="ATP-dep_Glu-Cys_Ligase-2"/>
</dbReference>
<feature type="domain" description="Circularly permuted ATP-grasp type 2" evidence="1">
    <location>
        <begin position="81"/>
        <end position="456"/>
    </location>
</feature>
<accession>A0A1H6TSW2</accession>
<dbReference type="InterPro" id="IPR016450">
    <property type="entry name" value="UCP005522"/>
</dbReference>
<dbReference type="EMBL" id="FNYH01000012">
    <property type="protein sequence ID" value="SEI83159.1"/>
    <property type="molecule type" value="Genomic_DNA"/>
</dbReference>
<dbReference type="OrthoDB" id="9804079at2"/>
<dbReference type="PIRSF" id="PIRSF005522">
    <property type="entry name" value="UCP005522"/>
    <property type="match status" value="1"/>
</dbReference>
<evidence type="ECO:0000313" key="2">
    <source>
        <dbReference type="EMBL" id="SEI83159.1"/>
    </source>
</evidence>
<reference evidence="3" key="1">
    <citation type="submission" date="2016-10" db="EMBL/GenBank/DDBJ databases">
        <authorList>
            <person name="Varghese N."/>
            <person name="Submissions S."/>
        </authorList>
    </citation>
    <scope>NUCLEOTIDE SEQUENCE [LARGE SCALE GENOMIC DNA]</scope>
    <source>
        <strain evidence="3">DSM 7165</strain>
    </source>
</reference>
<dbReference type="Pfam" id="PF14403">
    <property type="entry name" value="CP_ATPgrasp_2"/>
    <property type="match status" value="1"/>
</dbReference>
<organism evidence="2 3">
    <name type="scientific">Allopseudospirillum japonicum</name>
    <dbReference type="NCBI Taxonomy" id="64971"/>
    <lineage>
        <taxon>Bacteria</taxon>
        <taxon>Pseudomonadati</taxon>
        <taxon>Pseudomonadota</taxon>
        <taxon>Gammaproteobacteria</taxon>
        <taxon>Oceanospirillales</taxon>
        <taxon>Oceanospirillaceae</taxon>
        <taxon>Allopseudospirillum</taxon>
    </lineage>
</organism>
<dbReference type="SUPFAM" id="SSF56059">
    <property type="entry name" value="Glutathione synthetase ATP-binding domain-like"/>
    <property type="match status" value="1"/>
</dbReference>
<keyword evidence="3" id="KW-1185">Reference proteome</keyword>
<dbReference type="Gene3D" id="3.40.50.11290">
    <property type="match status" value="1"/>
</dbReference>
<sequence>MTGLALEDTRASAAYDELLDVQGLPRQEFKALTDFLHKMTAEQLIHRQKEVHLCIREMGISFTVYSEGENIDREWPFDLIPRLISLKEWRHTRIGLIQRLKALNHFIDDIYNRQEILAEGIIPEYVIQQSKGFRPQCLGISPAFGAWANICGSDLVRDASGEFYVLEDNLRVPSGVSYMLENRKVMKRIFPEVFEHQDILPNSDYPNRLRQLMCEMAPTNASNPTLVVLTPGVYNSAYFEHSYLAQQMGAYLVEGQDLLVQDDFLYMKTVAGLQKVDAVYRRVDDEFLDPQVFRKDSMLGVAGLMQVWKKGHVALINAPGAGVADDKVVYAYVPEMIRYYLNETPLIHSVPTYLCVDEDQRAYVLDHLQDLVVKPACESGGYGMLIGPHSEAHERQAFRKAILDNPRNYIAQPTLQLSTVPTLCENTLQPRHVDLRPFILQAASHYVTEGGLTRVALREGSLVVNSSQGGGSKDTWILDTGEI</sequence>
<dbReference type="STRING" id="64971.SAMN05421831_1126"/>